<evidence type="ECO:0000256" key="4">
    <source>
        <dbReference type="ARBA" id="ARBA00022723"/>
    </source>
</evidence>
<dbReference type="InterPro" id="IPR002867">
    <property type="entry name" value="IBR_dom"/>
</dbReference>
<reference evidence="11" key="1">
    <citation type="journal article" date="2020" name="Stud. Mycol.">
        <title>101 Dothideomycetes genomes: a test case for predicting lifestyles and emergence of pathogens.</title>
        <authorList>
            <person name="Haridas S."/>
            <person name="Albert R."/>
            <person name="Binder M."/>
            <person name="Bloem J."/>
            <person name="Labutti K."/>
            <person name="Salamov A."/>
            <person name="Andreopoulos B."/>
            <person name="Baker S."/>
            <person name="Barry K."/>
            <person name="Bills G."/>
            <person name="Bluhm B."/>
            <person name="Cannon C."/>
            <person name="Castanera R."/>
            <person name="Culley D."/>
            <person name="Daum C."/>
            <person name="Ezra D."/>
            <person name="Gonzalez J."/>
            <person name="Henrissat B."/>
            <person name="Kuo A."/>
            <person name="Liang C."/>
            <person name="Lipzen A."/>
            <person name="Lutzoni F."/>
            <person name="Magnuson J."/>
            <person name="Mondo S."/>
            <person name="Nolan M."/>
            <person name="Ohm R."/>
            <person name="Pangilinan J."/>
            <person name="Park H.-J."/>
            <person name="Ramirez L."/>
            <person name="Alfaro M."/>
            <person name="Sun H."/>
            <person name="Tritt A."/>
            <person name="Yoshinaga Y."/>
            <person name="Zwiers L.-H."/>
            <person name="Turgeon B."/>
            <person name="Goodwin S."/>
            <person name="Spatafora J."/>
            <person name="Crous P."/>
            <person name="Grigoriev I."/>
        </authorList>
    </citation>
    <scope>NUCLEOTIDE SEQUENCE</scope>
    <source>
        <strain evidence="11">ATCC 36951</strain>
    </source>
</reference>
<evidence type="ECO:0000256" key="7">
    <source>
        <dbReference type="ARBA" id="ARBA00022786"/>
    </source>
</evidence>
<evidence type="ECO:0000256" key="8">
    <source>
        <dbReference type="ARBA" id="ARBA00022833"/>
    </source>
</evidence>
<dbReference type="Pfam" id="PF22191">
    <property type="entry name" value="IBR_1"/>
    <property type="match status" value="1"/>
</dbReference>
<dbReference type="Gene3D" id="1.20.120.1750">
    <property type="match status" value="1"/>
</dbReference>
<feature type="region of interest" description="Disordered" evidence="9">
    <location>
        <begin position="1"/>
        <end position="27"/>
    </location>
</feature>
<evidence type="ECO:0000256" key="5">
    <source>
        <dbReference type="ARBA" id="ARBA00022737"/>
    </source>
</evidence>
<keyword evidence="3" id="KW-0808">Transferase</keyword>
<evidence type="ECO:0000313" key="11">
    <source>
        <dbReference type="EMBL" id="KAF2165418.1"/>
    </source>
</evidence>
<keyword evidence="12" id="KW-1185">Reference proteome</keyword>
<gene>
    <name evidence="11" type="ORF">M409DRAFT_24268</name>
</gene>
<evidence type="ECO:0000256" key="2">
    <source>
        <dbReference type="ARBA" id="ARBA00012251"/>
    </source>
</evidence>
<dbReference type="GO" id="GO:0016567">
    <property type="term" value="P:protein ubiquitination"/>
    <property type="evidence" value="ECO:0007669"/>
    <property type="project" value="InterPro"/>
</dbReference>
<dbReference type="SUPFAM" id="SSF57850">
    <property type="entry name" value="RING/U-box"/>
    <property type="match status" value="1"/>
</dbReference>
<evidence type="ECO:0000256" key="3">
    <source>
        <dbReference type="ARBA" id="ARBA00022679"/>
    </source>
</evidence>
<comment type="catalytic activity">
    <reaction evidence="1">
        <text>[E2 ubiquitin-conjugating enzyme]-S-ubiquitinyl-L-cysteine + [acceptor protein]-L-lysine = [E2 ubiquitin-conjugating enzyme]-L-cysteine + [acceptor protein]-N(6)-ubiquitinyl-L-lysine.</text>
        <dbReference type="EC" id="2.3.2.31"/>
    </reaction>
</comment>
<keyword evidence="6" id="KW-0863">Zinc-finger</keyword>
<dbReference type="Proteomes" id="UP000799537">
    <property type="component" value="Unassembled WGS sequence"/>
</dbReference>
<dbReference type="GeneID" id="54560435"/>
<feature type="compositionally biased region" description="Basic and acidic residues" evidence="9">
    <location>
        <begin position="1"/>
        <end position="18"/>
    </location>
</feature>
<evidence type="ECO:0000259" key="10">
    <source>
        <dbReference type="PROSITE" id="PS51873"/>
    </source>
</evidence>
<dbReference type="EC" id="2.3.2.31" evidence="2"/>
<dbReference type="InterPro" id="IPR031127">
    <property type="entry name" value="E3_UB_ligase_RBR"/>
</dbReference>
<dbReference type="PANTHER" id="PTHR11685">
    <property type="entry name" value="RBR FAMILY RING FINGER AND IBR DOMAIN-CONTAINING"/>
    <property type="match status" value="1"/>
</dbReference>
<organism evidence="11 12">
    <name type="scientific">Zasmidium cellare ATCC 36951</name>
    <dbReference type="NCBI Taxonomy" id="1080233"/>
    <lineage>
        <taxon>Eukaryota</taxon>
        <taxon>Fungi</taxon>
        <taxon>Dikarya</taxon>
        <taxon>Ascomycota</taxon>
        <taxon>Pezizomycotina</taxon>
        <taxon>Dothideomycetes</taxon>
        <taxon>Dothideomycetidae</taxon>
        <taxon>Mycosphaerellales</taxon>
        <taxon>Mycosphaerellaceae</taxon>
        <taxon>Zasmidium</taxon>
    </lineage>
</organism>
<dbReference type="RefSeq" id="XP_033666307.1">
    <property type="nucleotide sequence ID" value="XM_033807163.1"/>
</dbReference>
<dbReference type="CDD" id="cd20335">
    <property type="entry name" value="BRcat_RBR"/>
    <property type="match status" value="1"/>
</dbReference>
<dbReference type="InterPro" id="IPR044066">
    <property type="entry name" value="TRIAD_supradom"/>
</dbReference>
<feature type="domain" description="RING-type" evidence="10">
    <location>
        <begin position="33"/>
        <end position="274"/>
    </location>
</feature>
<dbReference type="OrthoDB" id="1431934at2759"/>
<dbReference type="AlphaFoldDB" id="A0A6A6CGW0"/>
<dbReference type="PROSITE" id="PS51873">
    <property type="entry name" value="TRIAD"/>
    <property type="match status" value="1"/>
</dbReference>
<dbReference type="EMBL" id="ML993600">
    <property type="protein sequence ID" value="KAF2165418.1"/>
    <property type="molecule type" value="Genomic_DNA"/>
</dbReference>
<evidence type="ECO:0000313" key="12">
    <source>
        <dbReference type="Proteomes" id="UP000799537"/>
    </source>
</evidence>
<name>A0A6A6CGW0_ZASCE</name>
<protein>
    <recommendedName>
        <fullName evidence="2">RBR-type E3 ubiquitin transferase</fullName>
        <ecNumber evidence="2">2.3.2.31</ecNumber>
    </recommendedName>
</protein>
<evidence type="ECO:0000256" key="6">
    <source>
        <dbReference type="ARBA" id="ARBA00022771"/>
    </source>
</evidence>
<evidence type="ECO:0000256" key="1">
    <source>
        <dbReference type="ARBA" id="ARBA00001798"/>
    </source>
</evidence>
<proteinExistence type="predicted"/>
<keyword evidence="7" id="KW-0833">Ubl conjugation pathway</keyword>
<dbReference type="GO" id="GO:0008270">
    <property type="term" value="F:zinc ion binding"/>
    <property type="evidence" value="ECO:0007669"/>
    <property type="project" value="UniProtKB-KW"/>
</dbReference>
<dbReference type="Pfam" id="PF01485">
    <property type="entry name" value="IBR"/>
    <property type="match status" value="1"/>
</dbReference>
<evidence type="ECO:0000256" key="9">
    <source>
        <dbReference type="SAM" id="MobiDB-lite"/>
    </source>
</evidence>
<keyword evidence="4" id="KW-0479">Metal-binding</keyword>
<accession>A0A6A6CGW0</accession>
<keyword evidence="8" id="KW-0862">Zinc</keyword>
<keyword evidence="5" id="KW-0677">Repeat</keyword>
<dbReference type="GO" id="GO:0061630">
    <property type="term" value="F:ubiquitin protein ligase activity"/>
    <property type="evidence" value="ECO:0007669"/>
    <property type="project" value="UniProtKB-EC"/>
</dbReference>
<sequence length="274" mass="30759">MAKRQLRSDTKSEPHHSLPEPSAKKRKTQRDVVRYLCFACDTERAPSAFPDYNPSSECDHLINTCKTCLKAWVAAQVEGGLFTMGGEDGKTFGVKCPQCPAIMRSVNVQIAATKLVHQRFDVAERKHIAENTPGWRWCLAPGCKAGQVHEKKAPTPKSKAAKKPNVKAELKEVESTADICTCNKCGAKACVPCDRPWHEGETCTEYQRRIRDRIEEEDKSVSAIKKLTKKCPHCQMNIQKNGGCPHMFCTSCTKTFCWNCEHERCQCVPNHPPQ</sequence>
<dbReference type="SMART" id="SM00647">
    <property type="entry name" value="IBR"/>
    <property type="match status" value="2"/>
</dbReference>